<accession>A0A3B1DJE8</accession>
<dbReference type="EMBL" id="UOGJ01000112">
    <property type="protein sequence ID" value="VAX36893.1"/>
    <property type="molecule type" value="Genomic_DNA"/>
</dbReference>
<evidence type="ECO:0000259" key="2">
    <source>
        <dbReference type="PROSITE" id="PS50234"/>
    </source>
</evidence>
<dbReference type="AlphaFoldDB" id="A0A3B1DJE8"/>
<dbReference type="InterPro" id="IPR013783">
    <property type="entry name" value="Ig-like_fold"/>
</dbReference>
<feature type="region of interest" description="Disordered" evidence="1">
    <location>
        <begin position="172"/>
        <end position="193"/>
    </location>
</feature>
<proteinExistence type="predicted"/>
<dbReference type="InterPro" id="IPR051266">
    <property type="entry name" value="CLCR"/>
</dbReference>
<dbReference type="SUPFAM" id="SSF53300">
    <property type="entry name" value="vWA-like"/>
    <property type="match status" value="1"/>
</dbReference>
<evidence type="ECO:0000313" key="3">
    <source>
        <dbReference type="EMBL" id="VAX36893.1"/>
    </source>
</evidence>
<dbReference type="Gene3D" id="3.40.50.410">
    <property type="entry name" value="von Willebrand factor, type A domain"/>
    <property type="match status" value="1"/>
</dbReference>
<sequence length="1059" mass="112257">MACLNLTNGFFIPTVWSTAPNTNVGVVTVERTATQITVQRAGQTGFINSAGDHLYAIFGDLGFVAILKRESGAGTITWRLSIVDTTGASINSTLLFSLNLPSSTQPPQLAISPGNGRLAFFRSATSMANTVANMMIVRSDDGTVVLPGPGTISNLNSNVTAQITATELIIDHPNSGSSDDTSGPRPAGLLTTMPNPQDFGEAVLGSSNTALATVTRTFTLGNSGTDCVTVSAIGNDAPFTVAPASLSMFPIILDPGETATIDVIFAPMAPGNNISGSLPITRTPANGVSTLECEGDARNAQVEITLSRTAINFGTIPHPSTDTETFTITNSGELDVLVTIPGPAIGSSFNWTPIATLNLPVSGPAISVDVTFTTPGDFAATPSMLTITPSSGSNRSITFSGAGCIANAVADVPPATPINFGDIERGFRTVRFKEVQNSGDGDLVFTARITAGADPADAGLFGLVLPDTDITNASSSRTYTVLPVTRCGPGPVGEGNVPVAVSFYADADPRAMPYTAQLEIDDPITGITTTYALSATVIPAIPVDAILVFDRSGSMDDVVGTRTKLQAAQSAGRLFVEMLRESAEDRAAIISFNESPNDDFPIALVDGNKAAMQAALGFTAGGSTNIAGGVILGEAEFSDPTHPTNPPDLKKAMIVLTDGIENRCFQIGGAGSWYSITGRDAIDGMLRPDFTPQDSEVFPPPTDFKVYGIGIGDPADVDGAALDELSSATGGSFNHVTDMTGSDFFLLEKYFTQIFMETAGLAIISDPFYTIVPGDKHTHGFDIFPGDVNVMVVIYDYPNERLPFFLISPIGEQISGTALPPGFGVRFRSTPTARFVEVTFPKGEPKRYAGYWQVVVVHEGVVCIGDINPARSSKRSNCDSQENNARDVKRGFLPKKCRETKDPVEYGIAIGAGSNLRMQAFVEPGTKFVGDKIRLNGILAEAGLPVKGSNVKVFVESPSGNMYTISLHDDGEHEDGDVNDGDYGGLFTKTTEGGVYKFIFRAEGKQAGQPYVRELQRTKTIYDRRKPPRVGRPDDDCHRKLAYLLKEQNLVRKKDHKHK</sequence>
<dbReference type="PANTHER" id="PTHR10579">
    <property type="entry name" value="CALCIUM-ACTIVATED CHLORIDE CHANNEL REGULATOR"/>
    <property type="match status" value="1"/>
</dbReference>
<dbReference type="Pfam" id="PF13519">
    <property type="entry name" value="VWA_2"/>
    <property type="match status" value="1"/>
</dbReference>
<dbReference type="InterPro" id="IPR036465">
    <property type="entry name" value="vWFA_dom_sf"/>
</dbReference>
<dbReference type="PANTHER" id="PTHR10579:SF43">
    <property type="entry name" value="ZINC FINGER (C3HC4-TYPE RING FINGER) FAMILY PROTEIN"/>
    <property type="match status" value="1"/>
</dbReference>
<gene>
    <name evidence="3" type="ORF">MNBD_UNCLBAC01-1385</name>
</gene>
<feature type="domain" description="VWFA" evidence="2">
    <location>
        <begin position="544"/>
        <end position="754"/>
    </location>
</feature>
<name>A0A3B1DJE8_9ZZZZ</name>
<organism evidence="3">
    <name type="scientific">hydrothermal vent metagenome</name>
    <dbReference type="NCBI Taxonomy" id="652676"/>
    <lineage>
        <taxon>unclassified sequences</taxon>
        <taxon>metagenomes</taxon>
        <taxon>ecological metagenomes</taxon>
    </lineage>
</organism>
<dbReference type="CDD" id="cd00198">
    <property type="entry name" value="vWFA"/>
    <property type="match status" value="1"/>
</dbReference>
<protein>
    <recommendedName>
        <fullName evidence="2">VWFA domain-containing protein</fullName>
    </recommendedName>
</protein>
<dbReference type="NCBIfam" id="NF041940">
    <property type="entry name" value="choice_anch_X"/>
    <property type="match status" value="1"/>
</dbReference>
<dbReference type="InterPro" id="IPR002035">
    <property type="entry name" value="VWF_A"/>
</dbReference>
<dbReference type="SMART" id="SM00327">
    <property type="entry name" value="VWA"/>
    <property type="match status" value="1"/>
</dbReference>
<reference evidence="3" key="1">
    <citation type="submission" date="2018-06" db="EMBL/GenBank/DDBJ databases">
        <authorList>
            <person name="Zhirakovskaya E."/>
        </authorList>
    </citation>
    <scope>NUCLEOTIDE SEQUENCE</scope>
</reference>
<evidence type="ECO:0000256" key="1">
    <source>
        <dbReference type="SAM" id="MobiDB-lite"/>
    </source>
</evidence>
<dbReference type="PROSITE" id="PS50234">
    <property type="entry name" value="VWFA"/>
    <property type="match status" value="1"/>
</dbReference>
<dbReference type="Gene3D" id="2.60.40.10">
    <property type="entry name" value="Immunoglobulins"/>
    <property type="match status" value="2"/>
</dbReference>